<dbReference type="Gene3D" id="3.40.50.300">
    <property type="entry name" value="P-loop containing nucleotide triphosphate hydrolases"/>
    <property type="match status" value="1"/>
</dbReference>
<feature type="domain" description="Methyltransferase type 12" evidence="3">
    <location>
        <begin position="47"/>
        <end position="139"/>
    </location>
</feature>
<keyword evidence="5" id="KW-1185">Reference proteome</keyword>
<reference evidence="5" key="1">
    <citation type="journal article" date="2014" name="FEMS Microbiol. Lett.">
        <title>Draft Genomic DNA Sequence of the Facultatively Methylotrophic Bacterium Acidomonas methanolica type strain MB58.</title>
        <authorList>
            <person name="Higashiura N."/>
            <person name="Hadano H."/>
            <person name="Hirakawa H."/>
            <person name="Matsutani M."/>
            <person name="Takabe S."/>
            <person name="Matsushita K."/>
            <person name="Azuma Y."/>
        </authorList>
    </citation>
    <scope>NUCLEOTIDE SEQUENCE [LARGE SCALE GENOMIC DNA]</scope>
    <source>
        <strain evidence="5">MB58</strain>
    </source>
</reference>
<keyword evidence="1 2" id="KW-0093">Biotin biosynthesis</keyword>
<proteinExistence type="inferred from homology"/>
<feature type="binding site" evidence="2">
    <location>
        <position position="296"/>
    </location>
    <ligand>
        <name>ATP</name>
        <dbReference type="ChEBI" id="CHEBI:30616"/>
    </ligand>
</feature>
<protein>
    <recommendedName>
        <fullName evidence="2">ATP-dependent dethiobiotin synthetase BioD</fullName>
        <ecNumber evidence="2">6.3.3.3</ecNumber>
    </recommendedName>
    <alternativeName>
        <fullName evidence="2">DTB synthetase</fullName>
        <shortName evidence="2">DTBS</shortName>
    </alternativeName>
    <alternativeName>
        <fullName evidence="2">Dethiobiotin synthase</fullName>
    </alternativeName>
</protein>
<dbReference type="InterPro" id="IPR029063">
    <property type="entry name" value="SAM-dependent_MTases_sf"/>
</dbReference>
<dbReference type="SUPFAM" id="SSF52540">
    <property type="entry name" value="P-loop containing nucleoside triphosphate hydrolases"/>
    <property type="match status" value="1"/>
</dbReference>
<dbReference type="InterPro" id="IPR027417">
    <property type="entry name" value="P-loop_NTPase"/>
</dbReference>
<comment type="caution">
    <text evidence="4">The sequence shown here is derived from an EMBL/GenBank/DDBJ whole genome shotgun (WGS) entry which is preliminary data.</text>
</comment>
<dbReference type="Gene3D" id="3.40.50.150">
    <property type="entry name" value="Vaccinia Virus protein VP39"/>
    <property type="match status" value="1"/>
</dbReference>
<keyword evidence="2" id="KW-0479">Metal-binding</keyword>
<keyword evidence="2" id="KW-0436">Ligase</keyword>
<dbReference type="CDD" id="cd03109">
    <property type="entry name" value="DTBS"/>
    <property type="match status" value="1"/>
</dbReference>
<comment type="catalytic activity">
    <reaction evidence="2">
        <text>(7R,8S)-7,8-diammoniononanoate + CO2 + ATP = (4R,5S)-dethiobiotin + ADP + phosphate + 3 H(+)</text>
        <dbReference type="Rhea" id="RHEA:15805"/>
        <dbReference type="ChEBI" id="CHEBI:15378"/>
        <dbReference type="ChEBI" id="CHEBI:16526"/>
        <dbReference type="ChEBI" id="CHEBI:30616"/>
        <dbReference type="ChEBI" id="CHEBI:43474"/>
        <dbReference type="ChEBI" id="CHEBI:149469"/>
        <dbReference type="ChEBI" id="CHEBI:149473"/>
        <dbReference type="ChEBI" id="CHEBI:456216"/>
        <dbReference type="EC" id="6.3.3.3"/>
    </reaction>
</comment>
<feature type="binding site" evidence="2">
    <location>
        <begin position="350"/>
        <end position="353"/>
    </location>
    <ligand>
        <name>ATP</name>
        <dbReference type="ChEBI" id="CHEBI:30616"/>
    </ligand>
</feature>
<feature type="binding site" evidence="2">
    <location>
        <position position="296"/>
    </location>
    <ligand>
        <name>Mg(2+)</name>
        <dbReference type="ChEBI" id="CHEBI:18420"/>
    </ligand>
</feature>
<comment type="cofactor">
    <cofactor evidence="2">
        <name>Mg(2+)</name>
        <dbReference type="ChEBI" id="CHEBI:18420"/>
    </cofactor>
</comment>
<keyword evidence="2" id="KW-0067">ATP-binding</keyword>
<evidence type="ECO:0000313" key="4">
    <source>
        <dbReference type="EMBL" id="GAJ28227.1"/>
    </source>
</evidence>
<feature type="active site" evidence="2">
    <location>
        <position position="284"/>
    </location>
</feature>
<dbReference type="GO" id="GO:0005524">
    <property type="term" value="F:ATP binding"/>
    <property type="evidence" value="ECO:0007669"/>
    <property type="project" value="UniProtKB-UniRule"/>
</dbReference>
<comment type="pathway">
    <text evidence="2">Cofactor biosynthesis; biotin biosynthesis; biotin from 7,8-diaminononanoate: step 1/2.</text>
</comment>
<dbReference type="RefSeq" id="WP_081797434.1">
    <property type="nucleotide sequence ID" value="NZ_BAND01000016.1"/>
</dbReference>
<dbReference type="PANTHER" id="PTHR43210">
    <property type="entry name" value="DETHIOBIOTIN SYNTHETASE"/>
    <property type="match status" value="1"/>
</dbReference>
<dbReference type="EC" id="6.3.3.3" evidence="2"/>
<reference evidence="4 5" key="2">
    <citation type="journal article" date="2014" name="FEMS Microbiol. Lett.">
        <title>Draft genomic DNA sequence of the facultatively methylotrophic bacterium Acidomonas methanolica type strain MB58.</title>
        <authorList>
            <person name="Higashiura N."/>
            <person name="Hadano H."/>
            <person name="Hirakawa H."/>
            <person name="Matsutani M."/>
            <person name="Takabe S."/>
            <person name="Matsushita K."/>
            <person name="Azuma Y."/>
        </authorList>
    </citation>
    <scope>NUCLEOTIDE SEQUENCE [LARGE SCALE GENOMIC DNA]</scope>
    <source>
        <strain evidence="4 5">MB58</strain>
    </source>
</reference>
<evidence type="ECO:0000259" key="3">
    <source>
        <dbReference type="Pfam" id="PF08242"/>
    </source>
</evidence>
<feature type="binding site" evidence="2">
    <location>
        <begin position="264"/>
        <end position="269"/>
    </location>
    <ligand>
        <name>ATP</name>
        <dbReference type="ChEBI" id="CHEBI:30616"/>
    </ligand>
</feature>
<dbReference type="InterPro" id="IPR013217">
    <property type="entry name" value="Methyltransf_12"/>
</dbReference>
<gene>
    <name evidence="2" type="primary">bioD</name>
    <name evidence="4" type="ORF">Amme_016_010</name>
</gene>
<dbReference type="HAMAP" id="MF_00336">
    <property type="entry name" value="BioD"/>
    <property type="match status" value="1"/>
</dbReference>
<keyword evidence="2" id="KW-0460">Magnesium</keyword>
<evidence type="ECO:0000256" key="1">
    <source>
        <dbReference type="ARBA" id="ARBA00022756"/>
    </source>
</evidence>
<dbReference type="NCBIfam" id="TIGR00347">
    <property type="entry name" value="bioD"/>
    <property type="match status" value="1"/>
</dbReference>
<dbReference type="UniPathway" id="UPA00078">
    <property type="reaction ID" value="UER00161"/>
</dbReference>
<feature type="binding site" evidence="2">
    <location>
        <position position="268"/>
    </location>
    <ligand>
        <name>Mg(2+)</name>
        <dbReference type="ChEBI" id="CHEBI:18420"/>
    </ligand>
</feature>
<comment type="subcellular location">
    <subcellularLocation>
        <location evidence="2">Cytoplasm</location>
    </subcellularLocation>
</comment>
<dbReference type="SUPFAM" id="SSF53335">
    <property type="entry name" value="S-adenosyl-L-methionine-dependent methyltransferases"/>
    <property type="match status" value="1"/>
</dbReference>
<comment type="caution">
    <text evidence="2">Lacks conserved residue(s) required for the propagation of feature annotation.</text>
</comment>
<dbReference type="Pfam" id="PF13500">
    <property type="entry name" value="AAA_26"/>
    <property type="match status" value="1"/>
</dbReference>
<dbReference type="GO" id="GO:0005829">
    <property type="term" value="C:cytosol"/>
    <property type="evidence" value="ECO:0007669"/>
    <property type="project" value="TreeGrafter"/>
</dbReference>
<comment type="subunit">
    <text evidence="2">Homodimer.</text>
</comment>
<dbReference type="GO" id="GO:0004141">
    <property type="term" value="F:dethiobiotin synthase activity"/>
    <property type="evidence" value="ECO:0007669"/>
    <property type="project" value="UniProtKB-UniRule"/>
</dbReference>
<dbReference type="GO" id="GO:0000287">
    <property type="term" value="F:magnesium ion binding"/>
    <property type="evidence" value="ECO:0007669"/>
    <property type="project" value="UniProtKB-UniRule"/>
</dbReference>
<dbReference type="Proteomes" id="UP000019760">
    <property type="component" value="Unassembled WGS sequence"/>
</dbReference>
<name>A0A023D275_ACIMT</name>
<dbReference type="InterPro" id="IPR004472">
    <property type="entry name" value="DTB_synth_BioD"/>
</dbReference>
<comment type="similarity">
    <text evidence="2">Belongs to the dethiobiotin synthetase family.</text>
</comment>
<dbReference type="EMBL" id="BAND01000016">
    <property type="protein sequence ID" value="GAJ28227.1"/>
    <property type="molecule type" value="Genomic_DNA"/>
</dbReference>
<evidence type="ECO:0000256" key="2">
    <source>
        <dbReference type="HAMAP-Rule" id="MF_00336"/>
    </source>
</evidence>
<keyword evidence="2" id="KW-0547">Nucleotide-binding</keyword>
<keyword evidence="2" id="KW-0963">Cytoplasm</keyword>
<dbReference type="GO" id="GO:0009102">
    <property type="term" value="P:biotin biosynthetic process"/>
    <property type="evidence" value="ECO:0007669"/>
    <property type="project" value="UniProtKB-UniRule"/>
</dbReference>
<comment type="function">
    <text evidence="2">Catalyzes a mechanistically unusual reaction, the ATP-dependent insertion of CO2 between the N7 and N8 nitrogen atoms of 7,8-diaminopelargonic acid (DAPA, also called 7,8-diammoniononanoate) to form a ureido ring.</text>
</comment>
<dbReference type="AlphaFoldDB" id="A0A023D275"/>
<dbReference type="OrthoDB" id="9802097at2"/>
<organism evidence="4 5">
    <name type="scientific">Acidomonas methanolica NBRC 104435</name>
    <dbReference type="NCBI Taxonomy" id="1231351"/>
    <lineage>
        <taxon>Bacteria</taxon>
        <taxon>Pseudomonadati</taxon>
        <taxon>Pseudomonadota</taxon>
        <taxon>Alphaproteobacteria</taxon>
        <taxon>Acetobacterales</taxon>
        <taxon>Acetobacteraceae</taxon>
        <taxon>Acidomonas</taxon>
    </lineage>
</organism>
<sequence>MTLSSIAGAFDAAEAYESEARVQAQSAALLAAQIARAFADTPPRRILEFGCGTGMLTARLRALFPDAEILATDISPRMLDRASRRLAGTNVRFALLDAGNPEMGGRYDLVCSNFCLQWIAARADALRRLSTLLEPGGRLMVTTLAEGSFREWRAACAAAGTRCVFHAYPSVPALQRDWPSGGSGGWESVTLTDRPGSAFEFLRGLKRIGAALPAEGARPDPSGLRHAMAAFDRRGEGVSYEVAFGAFRRANTPRGVFVTGTDTGVGKTLASAVLTRAWGAHYWKPLQSGLADEPGDTPTVAALTGCPAPLPAYAFSASLSPLAAAEAEGVTIDPSRLALPEVGDAPVVVEGAGGLMVPVTAEMMMIDLAALYGMPVILVARSGLGTINHTLLSLEALRRRGIPVAGVILNGPANPGNRAAIERFGAVRVLAELPWLEQVDAAAVASLAERIPPYDEAVRAGSGCGGSSFSEEEWLARIFTSSGDAS</sequence>
<evidence type="ECO:0000313" key="5">
    <source>
        <dbReference type="Proteomes" id="UP000019760"/>
    </source>
</evidence>
<feature type="binding site" evidence="2">
    <location>
        <begin position="434"/>
        <end position="436"/>
    </location>
    <ligand>
        <name>ATP</name>
        <dbReference type="ChEBI" id="CHEBI:30616"/>
    </ligand>
</feature>
<dbReference type="PANTHER" id="PTHR43210:SF5">
    <property type="entry name" value="DETHIOBIOTIN SYNTHETASE"/>
    <property type="match status" value="1"/>
</dbReference>
<dbReference type="CDD" id="cd02440">
    <property type="entry name" value="AdoMet_MTases"/>
    <property type="match status" value="1"/>
</dbReference>
<feature type="binding site" evidence="2">
    <location>
        <position position="350"/>
    </location>
    <ligand>
        <name>Mg(2+)</name>
        <dbReference type="ChEBI" id="CHEBI:18420"/>
    </ligand>
</feature>
<accession>A0A023D275</accession>
<feature type="binding site" evidence="2">
    <location>
        <position position="288"/>
    </location>
    <ligand>
        <name>substrate</name>
    </ligand>
</feature>
<dbReference type="Pfam" id="PF08242">
    <property type="entry name" value="Methyltransf_12"/>
    <property type="match status" value="1"/>
</dbReference>